<evidence type="ECO:0000256" key="2">
    <source>
        <dbReference type="ARBA" id="ARBA00005227"/>
    </source>
</evidence>
<keyword evidence="9" id="KW-1185">Reference proteome</keyword>
<dbReference type="OrthoDB" id="1666796at2759"/>
<dbReference type="Pfam" id="PF02990">
    <property type="entry name" value="EMP70"/>
    <property type="match status" value="2"/>
</dbReference>
<feature type="transmembrane region" description="Helical" evidence="7">
    <location>
        <begin position="342"/>
        <end position="364"/>
    </location>
</feature>
<evidence type="ECO:0000313" key="9">
    <source>
        <dbReference type="Proteomes" id="UP000198406"/>
    </source>
</evidence>
<gene>
    <name evidence="8" type="ORF">FisN_6Lu382</name>
</gene>
<reference evidence="8 9" key="1">
    <citation type="journal article" date="2015" name="Plant Cell">
        <title>Oil accumulation by the oleaginous diatom Fistulifera solaris as revealed by the genome and transcriptome.</title>
        <authorList>
            <person name="Tanaka T."/>
            <person name="Maeda Y."/>
            <person name="Veluchamy A."/>
            <person name="Tanaka M."/>
            <person name="Abida H."/>
            <person name="Marechal E."/>
            <person name="Bowler C."/>
            <person name="Muto M."/>
            <person name="Sunaga Y."/>
            <person name="Tanaka M."/>
            <person name="Yoshino T."/>
            <person name="Taniguchi T."/>
            <person name="Fukuda Y."/>
            <person name="Nemoto M."/>
            <person name="Matsumoto M."/>
            <person name="Wong P.S."/>
            <person name="Aburatani S."/>
            <person name="Fujibuchi W."/>
        </authorList>
    </citation>
    <scope>NUCLEOTIDE SEQUENCE [LARGE SCALE GENOMIC DNA]</scope>
    <source>
        <strain evidence="8 9">JPCC DA0580</strain>
    </source>
</reference>
<comment type="similarity">
    <text evidence="2 7">Belongs to the nonaspanin (TM9SF) (TC 9.A.2) family.</text>
</comment>
<evidence type="ECO:0000256" key="3">
    <source>
        <dbReference type="ARBA" id="ARBA00022692"/>
    </source>
</evidence>
<evidence type="ECO:0000256" key="5">
    <source>
        <dbReference type="ARBA" id="ARBA00022989"/>
    </source>
</evidence>
<feature type="chain" id="PRO_5011830405" description="Transmembrane 9 superfamily member" evidence="7">
    <location>
        <begin position="29"/>
        <end position="480"/>
    </location>
</feature>
<evidence type="ECO:0000256" key="4">
    <source>
        <dbReference type="ARBA" id="ARBA00022729"/>
    </source>
</evidence>
<dbReference type="InParanoid" id="A0A1Z5JKL5"/>
<feature type="transmembrane region" description="Helical" evidence="7">
    <location>
        <begin position="371"/>
        <end position="393"/>
    </location>
</feature>
<sequence>MMRAGLNPFLRAALVILLLLFLLQYVKAFYLTESNPRSFEKGDTVALNVNKITSTKTLYPMDQYSLPFCPPMEGARLIGGNLGEFLSGDRILSSPYLVKMKTDMFCEQVCMANLGRLEQNGHALSKLVKAIRMDYHAKWILDNLPAASKTEDENQIETRYWQGIHLGYIDNATNKAYVYNHANIEVGYHEVESDPGHYRIVQFSIQPFSINHDLKPNLDLFIEDGHYLPVNGYVTAKLYKTFDGSQRQRATTAAAIAFPGLTFSLSLILNALALHIRSTYAIPFTYMLILVGLWLGIATPLVFLGASLGYKHDMIVFPVDTSSTYRQIPDQPWFMGLPVTEAVAGVLSFASCFVELHFIFTALWMDCYYYAYGFLLLVFLILVTTCGLGTILLTYFQLCKEDYHWWWRSFCNAGSLAIYVFIYSIIYCYNQLEANALASYLIYFGFMAFFSTGLFMMMGSIGVFSSLLFNQNLFSTIKIT</sequence>
<dbReference type="GO" id="GO:0005737">
    <property type="term" value="C:cytoplasm"/>
    <property type="evidence" value="ECO:0007669"/>
    <property type="project" value="UniProtKB-ARBA"/>
</dbReference>
<protein>
    <recommendedName>
        <fullName evidence="7">Transmembrane 9 superfamily member</fullName>
    </recommendedName>
</protein>
<comment type="subcellular location">
    <subcellularLocation>
        <location evidence="1">Membrane</location>
        <topology evidence="1">Multi-pass membrane protein</topology>
    </subcellularLocation>
</comment>
<keyword evidence="3 7" id="KW-0812">Transmembrane</keyword>
<comment type="caution">
    <text evidence="7">Lacks conserved residue(s) required for the propagation of feature annotation.</text>
</comment>
<evidence type="ECO:0000256" key="7">
    <source>
        <dbReference type="RuleBase" id="RU363079"/>
    </source>
</evidence>
<dbReference type="GO" id="GO:0072657">
    <property type="term" value="P:protein localization to membrane"/>
    <property type="evidence" value="ECO:0007669"/>
    <property type="project" value="TreeGrafter"/>
</dbReference>
<keyword evidence="4 7" id="KW-0732">Signal</keyword>
<dbReference type="Proteomes" id="UP000198406">
    <property type="component" value="Unassembled WGS sequence"/>
</dbReference>
<feature type="signal peptide" evidence="7">
    <location>
        <begin position="1"/>
        <end position="28"/>
    </location>
</feature>
<feature type="transmembrane region" description="Helical" evidence="7">
    <location>
        <begin position="286"/>
        <end position="310"/>
    </location>
</feature>
<dbReference type="PANTHER" id="PTHR10766">
    <property type="entry name" value="TRANSMEMBRANE 9 SUPERFAMILY PROTEIN"/>
    <property type="match status" value="1"/>
</dbReference>
<dbReference type="GO" id="GO:0016020">
    <property type="term" value="C:membrane"/>
    <property type="evidence" value="ECO:0007669"/>
    <property type="project" value="UniProtKB-SubCell"/>
</dbReference>
<dbReference type="AlphaFoldDB" id="A0A1Z5JKL5"/>
<keyword evidence="5 7" id="KW-1133">Transmembrane helix</keyword>
<dbReference type="InterPro" id="IPR004240">
    <property type="entry name" value="EMP70"/>
</dbReference>
<evidence type="ECO:0000256" key="6">
    <source>
        <dbReference type="ARBA" id="ARBA00023136"/>
    </source>
</evidence>
<evidence type="ECO:0000256" key="1">
    <source>
        <dbReference type="ARBA" id="ARBA00004141"/>
    </source>
</evidence>
<proteinExistence type="inferred from homology"/>
<evidence type="ECO:0000313" key="8">
    <source>
        <dbReference type="EMBL" id="GAX14547.1"/>
    </source>
</evidence>
<dbReference type="PANTHER" id="PTHR10766:SF111">
    <property type="entry name" value="TRANSMEMBRANE 9 SUPERFAMILY MEMBER 2"/>
    <property type="match status" value="1"/>
</dbReference>
<feature type="transmembrane region" description="Helical" evidence="7">
    <location>
        <begin position="441"/>
        <end position="464"/>
    </location>
</feature>
<comment type="caution">
    <text evidence="8">The sequence shown here is derived from an EMBL/GenBank/DDBJ whole genome shotgun (WGS) entry which is preliminary data.</text>
</comment>
<dbReference type="FunCoup" id="A0A1Z5JKL5">
    <property type="interactions" value="808"/>
</dbReference>
<feature type="transmembrane region" description="Helical" evidence="7">
    <location>
        <begin position="253"/>
        <end position="274"/>
    </location>
</feature>
<keyword evidence="6 7" id="KW-0472">Membrane</keyword>
<dbReference type="EMBL" id="BDSP01000081">
    <property type="protein sequence ID" value="GAX14547.1"/>
    <property type="molecule type" value="Genomic_DNA"/>
</dbReference>
<accession>A0A1Z5JKL5</accession>
<feature type="transmembrane region" description="Helical" evidence="7">
    <location>
        <begin position="405"/>
        <end position="429"/>
    </location>
</feature>
<name>A0A1Z5JKL5_FISSO</name>
<organism evidence="8 9">
    <name type="scientific">Fistulifera solaris</name>
    <name type="common">Oleaginous diatom</name>
    <dbReference type="NCBI Taxonomy" id="1519565"/>
    <lineage>
        <taxon>Eukaryota</taxon>
        <taxon>Sar</taxon>
        <taxon>Stramenopiles</taxon>
        <taxon>Ochrophyta</taxon>
        <taxon>Bacillariophyta</taxon>
        <taxon>Bacillariophyceae</taxon>
        <taxon>Bacillariophycidae</taxon>
        <taxon>Naviculales</taxon>
        <taxon>Naviculaceae</taxon>
        <taxon>Fistulifera</taxon>
    </lineage>
</organism>